<dbReference type="InterPro" id="IPR052242">
    <property type="entry name" value="Mito_3-hydroxyacyl-CoA_DH"/>
</dbReference>
<dbReference type="InterPro" id="IPR006176">
    <property type="entry name" value="3-OHacyl-CoA_DH_NAD-bd"/>
</dbReference>
<evidence type="ECO:0000256" key="4">
    <source>
        <dbReference type="ARBA" id="ARBA00013000"/>
    </source>
</evidence>
<dbReference type="PIRSF" id="PIRSF000105">
    <property type="entry name" value="HCDH"/>
    <property type="match status" value="1"/>
</dbReference>
<dbReference type="InterPro" id="IPR036291">
    <property type="entry name" value="NAD(P)-bd_dom_sf"/>
</dbReference>
<evidence type="ECO:0000256" key="1">
    <source>
        <dbReference type="ARBA" id="ARBA00004305"/>
    </source>
</evidence>
<dbReference type="EC" id="1.1.1.35" evidence="4"/>
<dbReference type="Proteomes" id="UP000887540">
    <property type="component" value="Unplaced"/>
</dbReference>
<organism evidence="14 15">
    <name type="scientific">Acrobeloides nanus</name>
    <dbReference type="NCBI Taxonomy" id="290746"/>
    <lineage>
        <taxon>Eukaryota</taxon>
        <taxon>Metazoa</taxon>
        <taxon>Ecdysozoa</taxon>
        <taxon>Nematoda</taxon>
        <taxon>Chromadorea</taxon>
        <taxon>Rhabditida</taxon>
        <taxon>Tylenchina</taxon>
        <taxon>Cephalobomorpha</taxon>
        <taxon>Cephaloboidea</taxon>
        <taxon>Cephalobidae</taxon>
        <taxon>Acrobeloides</taxon>
    </lineage>
</organism>
<feature type="domain" description="3-hydroxyacyl-CoA dehydrogenase NAD binding" evidence="13">
    <location>
        <begin position="7"/>
        <end position="192"/>
    </location>
</feature>
<dbReference type="Gene3D" id="1.10.1040.10">
    <property type="entry name" value="N-(1-d-carboxylethyl)-l-norvaline Dehydrogenase, domain 2"/>
    <property type="match status" value="1"/>
</dbReference>
<keyword evidence="9" id="KW-0496">Mitochondrion</keyword>
<dbReference type="PROSITE" id="PS00067">
    <property type="entry name" value="3HCDH"/>
    <property type="match status" value="1"/>
</dbReference>
<comment type="catalytic activity">
    <reaction evidence="10">
        <text>a (3S)-3-hydroxyacyl-CoA + NAD(+) = a 3-oxoacyl-CoA + NADH + H(+)</text>
        <dbReference type="Rhea" id="RHEA:22432"/>
        <dbReference type="ChEBI" id="CHEBI:15378"/>
        <dbReference type="ChEBI" id="CHEBI:57318"/>
        <dbReference type="ChEBI" id="CHEBI:57540"/>
        <dbReference type="ChEBI" id="CHEBI:57945"/>
        <dbReference type="ChEBI" id="CHEBI:90726"/>
        <dbReference type="EC" id="1.1.1.35"/>
    </reaction>
</comment>
<dbReference type="GO" id="GO:0003857">
    <property type="term" value="F:(3S)-3-hydroxyacyl-CoA dehydrogenase (NAD+) activity"/>
    <property type="evidence" value="ECO:0007669"/>
    <property type="project" value="UniProtKB-EC"/>
</dbReference>
<dbReference type="WBParaSite" id="ACRNAN_scaffold2734.g10503.t1">
    <property type="protein sequence ID" value="ACRNAN_scaffold2734.g10503.t1"/>
    <property type="gene ID" value="ACRNAN_scaffold2734.g10503"/>
</dbReference>
<dbReference type="PANTHER" id="PTHR43561:SF3">
    <property type="entry name" value="HYDROXYACYL-COENZYME A DEHYDROGENASE, MITOCHONDRIAL"/>
    <property type="match status" value="1"/>
</dbReference>
<dbReference type="InterPro" id="IPR006108">
    <property type="entry name" value="3HC_DH_C"/>
</dbReference>
<dbReference type="InterPro" id="IPR022694">
    <property type="entry name" value="3-OHacyl-CoA_DH"/>
</dbReference>
<evidence type="ECO:0000256" key="10">
    <source>
        <dbReference type="ARBA" id="ARBA00049556"/>
    </source>
</evidence>
<evidence type="ECO:0000256" key="3">
    <source>
        <dbReference type="ARBA" id="ARBA00009463"/>
    </source>
</evidence>
<dbReference type="Gene3D" id="3.40.50.720">
    <property type="entry name" value="NAD(P)-binding Rossmann-like Domain"/>
    <property type="match status" value="1"/>
</dbReference>
<dbReference type="Pfam" id="PF02737">
    <property type="entry name" value="3HCDH_N"/>
    <property type="match status" value="1"/>
</dbReference>
<feature type="site" description="Important for catalytic activity" evidence="11">
    <location>
        <position position="148"/>
    </location>
</feature>
<dbReference type="AlphaFoldDB" id="A0A914DHC3"/>
<evidence type="ECO:0000259" key="13">
    <source>
        <dbReference type="Pfam" id="PF02737"/>
    </source>
</evidence>
<evidence type="ECO:0000256" key="2">
    <source>
        <dbReference type="ARBA" id="ARBA00005005"/>
    </source>
</evidence>
<dbReference type="Pfam" id="PF00725">
    <property type="entry name" value="3HCDH"/>
    <property type="match status" value="1"/>
</dbReference>
<evidence type="ECO:0000256" key="11">
    <source>
        <dbReference type="PIRSR" id="PIRSR000105-1"/>
    </source>
</evidence>
<keyword evidence="8" id="KW-0443">Lipid metabolism</keyword>
<comment type="subcellular location">
    <subcellularLocation>
        <location evidence="1">Mitochondrion matrix</location>
    </subcellularLocation>
</comment>
<dbReference type="FunFam" id="3.40.50.720:FF:000009">
    <property type="entry name" value="Fatty oxidation complex, alpha subunit"/>
    <property type="match status" value="1"/>
</dbReference>
<dbReference type="GO" id="GO:0006635">
    <property type="term" value="P:fatty acid beta-oxidation"/>
    <property type="evidence" value="ECO:0007669"/>
    <property type="project" value="TreeGrafter"/>
</dbReference>
<keyword evidence="5" id="KW-0276">Fatty acid metabolism</keyword>
<evidence type="ECO:0000313" key="15">
    <source>
        <dbReference type="WBParaSite" id="ACRNAN_scaffold2734.g10503.t1"/>
    </source>
</evidence>
<dbReference type="GO" id="GO:0005759">
    <property type="term" value="C:mitochondrial matrix"/>
    <property type="evidence" value="ECO:0007669"/>
    <property type="project" value="UniProtKB-SubCell"/>
</dbReference>
<dbReference type="SUPFAM" id="SSF48179">
    <property type="entry name" value="6-phosphogluconate dehydrogenase C-terminal domain-like"/>
    <property type="match status" value="1"/>
</dbReference>
<evidence type="ECO:0000256" key="8">
    <source>
        <dbReference type="ARBA" id="ARBA00023098"/>
    </source>
</evidence>
<dbReference type="InterPro" id="IPR008927">
    <property type="entry name" value="6-PGluconate_DH-like_C_sf"/>
</dbReference>
<reference evidence="15" key="1">
    <citation type="submission" date="2022-11" db="UniProtKB">
        <authorList>
            <consortium name="WormBaseParasite"/>
        </authorList>
    </citation>
    <scope>IDENTIFICATION</scope>
</reference>
<evidence type="ECO:0000256" key="5">
    <source>
        <dbReference type="ARBA" id="ARBA00022832"/>
    </source>
</evidence>
<keyword evidence="6" id="KW-0560">Oxidoreductase</keyword>
<sequence>MVQQIKNVAVIGSGLMGSGIAQVTAYAGFLVTLVDIKKEILEVALKKMEERVLKEAKEKFNGNEQSQRKFVQDVIQRIRITTDVESAVSNADLVIEAIVENLEIKQRLFQKVEAIAPSHCILATNTSSLKLSDIGKYLNRKSQFGGLHFFTPVPKMQLLEVVQTSDTSESTLEALKWFGNKIEKVVVICKDTPGFIVNRLLIPYMSESMALADRGVASIEDIDTAVKLGLHFPIGPFELADFIGLDIALSIQNGSREHYPEEYNKLPHSKMLEKLVSEGNLGRKTGKGFYDYRSKL</sequence>
<dbReference type="InterPro" id="IPR006180">
    <property type="entry name" value="3-OHacyl-CoA_DH_CS"/>
</dbReference>
<evidence type="ECO:0000259" key="12">
    <source>
        <dbReference type="Pfam" id="PF00725"/>
    </source>
</evidence>
<evidence type="ECO:0000256" key="6">
    <source>
        <dbReference type="ARBA" id="ARBA00023002"/>
    </source>
</evidence>
<comment type="pathway">
    <text evidence="2">Lipid metabolism; fatty acid beta-oxidation.</text>
</comment>
<evidence type="ECO:0000313" key="14">
    <source>
        <dbReference type="Proteomes" id="UP000887540"/>
    </source>
</evidence>
<keyword evidence="7" id="KW-0520">NAD</keyword>
<dbReference type="GO" id="GO:0070403">
    <property type="term" value="F:NAD+ binding"/>
    <property type="evidence" value="ECO:0007669"/>
    <property type="project" value="InterPro"/>
</dbReference>
<evidence type="ECO:0000256" key="7">
    <source>
        <dbReference type="ARBA" id="ARBA00023027"/>
    </source>
</evidence>
<name>A0A914DHC3_9BILA</name>
<protein>
    <recommendedName>
        <fullName evidence="4">3-hydroxyacyl-CoA dehydrogenase</fullName>
        <ecNumber evidence="4">1.1.1.35</ecNumber>
    </recommendedName>
</protein>
<keyword evidence="14" id="KW-1185">Reference proteome</keyword>
<dbReference type="SUPFAM" id="SSF51735">
    <property type="entry name" value="NAD(P)-binding Rossmann-fold domains"/>
    <property type="match status" value="1"/>
</dbReference>
<dbReference type="PANTHER" id="PTHR43561">
    <property type="match status" value="1"/>
</dbReference>
<accession>A0A914DHC3</accession>
<comment type="similarity">
    <text evidence="3">Belongs to the 3-hydroxyacyl-CoA dehydrogenase family.</text>
</comment>
<proteinExistence type="inferred from homology"/>
<evidence type="ECO:0000256" key="9">
    <source>
        <dbReference type="ARBA" id="ARBA00023128"/>
    </source>
</evidence>
<dbReference type="InterPro" id="IPR013328">
    <property type="entry name" value="6PGD_dom2"/>
</dbReference>
<feature type="domain" description="3-hydroxyacyl-CoA dehydrogenase C-terminal" evidence="12">
    <location>
        <begin position="194"/>
        <end position="292"/>
    </location>
</feature>